<protein>
    <recommendedName>
        <fullName evidence="5">Transmembrane protein</fullName>
    </recommendedName>
</protein>
<dbReference type="Proteomes" id="UP000235786">
    <property type="component" value="Unassembled WGS sequence"/>
</dbReference>
<keyword evidence="2" id="KW-1133">Transmembrane helix</keyword>
<evidence type="ECO:0000256" key="2">
    <source>
        <dbReference type="SAM" id="Phobius"/>
    </source>
</evidence>
<evidence type="ECO:0008006" key="5">
    <source>
        <dbReference type="Google" id="ProtNLM"/>
    </source>
</evidence>
<gene>
    <name evidence="3" type="ORF">L207DRAFT_506108</name>
</gene>
<evidence type="ECO:0000313" key="4">
    <source>
        <dbReference type="Proteomes" id="UP000235786"/>
    </source>
</evidence>
<keyword evidence="2" id="KW-0472">Membrane</keyword>
<sequence>MEALIPLISNALQPLLMQPAKRDVGGSQTTTLVVTATAPAPTVTATSTSTQIPQQPVSNASSGPKSSPILFIALVTILGTALLILIGTVVYSCITRKRRHAREAASASAAVGNELQPTPTAQPAVQSEVHGFYAPAGTGVVSIAKTEEEVAARELYGYFAPSVAPRIGDGVVARPGVGGREFGFGGGGDL</sequence>
<organism evidence="3 4">
    <name type="scientific">Hyaloscypha variabilis (strain UAMH 11265 / GT02V1 / F)</name>
    <name type="common">Meliniomyces variabilis</name>
    <dbReference type="NCBI Taxonomy" id="1149755"/>
    <lineage>
        <taxon>Eukaryota</taxon>
        <taxon>Fungi</taxon>
        <taxon>Dikarya</taxon>
        <taxon>Ascomycota</taxon>
        <taxon>Pezizomycotina</taxon>
        <taxon>Leotiomycetes</taxon>
        <taxon>Helotiales</taxon>
        <taxon>Hyaloscyphaceae</taxon>
        <taxon>Hyaloscypha</taxon>
        <taxon>Hyaloscypha variabilis</taxon>
    </lineage>
</organism>
<keyword evidence="4" id="KW-1185">Reference proteome</keyword>
<dbReference type="STRING" id="1149755.A0A2J6S8F4"/>
<feature type="region of interest" description="Disordered" evidence="1">
    <location>
        <begin position="43"/>
        <end position="64"/>
    </location>
</feature>
<keyword evidence="2" id="KW-0812">Transmembrane</keyword>
<accession>A0A2J6S8F4</accession>
<dbReference type="AlphaFoldDB" id="A0A2J6S8F4"/>
<name>A0A2J6S8F4_HYAVF</name>
<dbReference type="EMBL" id="KZ613938">
    <property type="protein sequence ID" value="PMD47053.1"/>
    <property type="molecule type" value="Genomic_DNA"/>
</dbReference>
<evidence type="ECO:0000256" key="1">
    <source>
        <dbReference type="SAM" id="MobiDB-lite"/>
    </source>
</evidence>
<evidence type="ECO:0000313" key="3">
    <source>
        <dbReference type="EMBL" id="PMD47053.1"/>
    </source>
</evidence>
<feature type="compositionally biased region" description="Polar residues" evidence="1">
    <location>
        <begin position="51"/>
        <end position="64"/>
    </location>
</feature>
<feature type="transmembrane region" description="Helical" evidence="2">
    <location>
        <begin position="69"/>
        <end position="94"/>
    </location>
</feature>
<proteinExistence type="predicted"/>
<reference evidence="3 4" key="1">
    <citation type="submission" date="2016-04" db="EMBL/GenBank/DDBJ databases">
        <title>A degradative enzymes factory behind the ericoid mycorrhizal symbiosis.</title>
        <authorList>
            <consortium name="DOE Joint Genome Institute"/>
            <person name="Martino E."/>
            <person name="Morin E."/>
            <person name="Grelet G."/>
            <person name="Kuo A."/>
            <person name="Kohler A."/>
            <person name="Daghino S."/>
            <person name="Barry K."/>
            <person name="Choi C."/>
            <person name="Cichocki N."/>
            <person name="Clum A."/>
            <person name="Copeland A."/>
            <person name="Hainaut M."/>
            <person name="Haridas S."/>
            <person name="Labutti K."/>
            <person name="Lindquist E."/>
            <person name="Lipzen A."/>
            <person name="Khouja H.-R."/>
            <person name="Murat C."/>
            <person name="Ohm R."/>
            <person name="Olson A."/>
            <person name="Spatafora J."/>
            <person name="Veneault-Fourrey C."/>
            <person name="Henrissat B."/>
            <person name="Grigoriev I."/>
            <person name="Martin F."/>
            <person name="Perotto S."/>
        </authorList>
    </citation>
    <scope>NUCLEOTIDE SEQUENCE [LARGE SCALE GENOMIC DNA]</scope>
    <source>
        <strain evidence="3 4">F</strain>
    </source>
</reference>